<keyword evidence="3" id="KW-1185">Reference proteome</keyword>
<feature type="compositionally biased region" description="Basic residues" evidence="1">
    <location>
        <begin position="375"/>
        <end position="385"/>
    </location>
</feature>
<proteinExistence type="predicted"/>
<reference evidence="2 3" key="2">
    <citation type="journal article" date="2007" name="PLoS Biol.">
        <title>Principles of genome evolution in the Drosophila melanogaster species group.</title>
        <authorList>
            <person name="Ranz J.M."/>
            <person name="Maurin D."/>
            <person name="Chan Y.S."/>
            <person name="von Grotthuss M."/>
            <person name="Hillier L.W."/>
            <person name="Roote J."/>
            <person name="Ashburner M."/>
            <person name="Bergman C.M."/>
        </authorList>
    </citation>
    <scope>NUCLEOTIDE SEQUENCE [LARGE SCALE GENOMIC DNA]</scope>
    <source>
        <strain evidence="3">Tai18E2 / Tucson 14021-0261.01</strain>
    </source>
</reference>
<accession>B4PED3</accession>
<dbReference type="InterPro" id="IPR012677">
    <property type="entry name" value="Nucleotide-bd_a/b_plait_sf"/>
</dbReference>
<feature type="compositionally biased region" description="Acidic residues" evidence="1">
    <location>
        <begin position="9"/>
        <end position="82"/>
    </location>
</feature>
<dbReference type="OMA" id="RFNTQKK"/>
<dbReference type="KEGG" id="dya:Dyak_GE21215"/>
<feature type="compositionally biased region" description="Basic residues" evidence="1">
    <location>
        <begin position="356"/>
        <end position="366"/>
    </location>
</feature>
<name>B4PED3_DROYA</name>
<dbReference type="GO" id="GO:0003676">
    <property type="term" value="F:nucleic acid binding"/>
    <property type="evidence" value="ECO:0007669"/>
    <property type="project" value="InterPro"/>
</dbReference>
<dbReference type="EMBL" id="CM000159">
    <property type="protein sequence ID" value="EDW92971.1"/>
    <property type="molecule type" value="Genomic_DNA"/>
</dbReference>
<feature type="region of interest" description="Disordered" evidence="1">
    <location>
        <begin position="1"/>
        <end position="97"/>
    </location>
</feature>
<dbReference type="HOGENOM" id="CLU_062911_0_0_1"/>
<evidence type="ECO:0008006" key="4">
    <source>
        <dbReference type="Google" id="ProtNLM"/>
    </source>
</evidence>
<dbReference type="eggNOG" id="ENOG502SA32">
    <property type="taxonomic scope" value="Eukaryota"/>
</dbReference>
<gene>
    <name evidence="2" type="primary">Dyak\GE21215</name>
    <name evidence="2" type="synonym">Dyak\CG18178</name>
    <name evidence="2" type="synonym">dyak_GLEANR_4994</name>
    <name evidence="2" type="synonym">GE21215</name>
    <name evidence="2" type="ORF">Dyak_GE21215</name>
</gene>
<evidence type="ECO:0000256" key="1">
    <source>
        <dbReference type="SAM" id="MobiDB-lite"/>
    </source>
</evidence>
<sequence>MKKKQVESASEDEEVQTEDSEASDEEELQAEDSNEEELEAEDSDEEELEAEDSDEEELEAEDSELDLDASATESDEDGDEEEEKIKPEPKSRAEIIDEKIHTKYEQLKGTRLYVRFPQKLPLDVEEFNAKVKALHPLVLKSTKPRQKHARFCLVDFKSKEDRDQAFKDIKASIEKDDKHKGLFVSLPKTDSDDFVNELVTRKQTSVENKRTKALMKRATKKVQAKGNFTSSVVITNLPKTSSIAQVRQLFQDAVDIQIRPGKGKFRDYSTATVTLPTTHDARKAIKEKLSLAGTPLVLRFNTQKKRNSKDKLKRQAKNGKSPEKKALSQKPTDKKSKAENGEAPKNKRPEKDTKQQPKKNLKRKSPKEKTPNIKTPKKLKKLSAE</sequence>
<feature type="compositionally biased region" description="Basic residues" evidence="1">
    <location>
        <begin position="302"/>
        <end position="317"/>
    </location>
</feature>
<dbReference type="OrthoDB" id="6361271at2759"/>
<dbReference type="SUPFAM" id="SSF54928">
    <property type="entry name" value="RNA-binding domain, RBD"/>
    <property type="match status" value="1"/>
</dbReference>
<dbReference type="CDD" id="cd00590">
    <property type="entry name" value="RRM_SF"/>
    <property type="match status" value="1"/>
</dbReference>
<dbReference type="AlphaFoldDB" id="B4PED3"/>
<dbReference type="InterPro" id="IPR035979">
    <property type="entry name" value="RBD_domain_sf"/>
</dbReference>
<evidence type="ECO:0000313" key="3">
    <source>
        <dbReference type="Proteomes" id="UP000002282"/>
    </source>
</evidence>
<feature type="compositionally biased region" description="Basic and acidic residues" evidence="1">
    <location>
        <begin position="320"/>
        <end position="355"/>
    </location>
</feature>
<organism evidence="2 3">
    <name type="scientific">Drosophila yakuba</name>
    <name type="common">Fruit fly</name>
    <dbReference type="NCBI Taxonomy" id="7245"/>
    <lineage>
        <taxon>Eukaryota</taxon>
        <taxon>Metazoa</taxon>
        <taxon>Ecdysozoa</taxon>
        <taxon>Arthropoda</taxon>
        <taxon>Hexapoda</taxon>
        <taxon>Insecta</taxon>
        <taxon>Pterygota</taxon>
        <taxon>Neoptera</taxon>
        <taxon>Endopterygota</taxon>
        <taxon>Diptera</taxon>
        <taxon>Brachycera</taxon>
        <taxon>Muscomorpha</taxon>
        <taxon>Ephydroidea</taxon>
        <taxon>Drosophilidae</taxon>
        <taxon>Drosophila</taxon>
        <taxon>Sophophora</taxon>
    </lineage>
</organism>
<reference evidence="2 3" key="1">
    <citation type="journal article" date="2007" name="Nature">
        <title>Evolution of genes and genomes on the Drosophila phylogeny.</title>
        <authorList>
            <consortium name="Drosophila 12 Genomes Consortium"/>
            <person name="Clark A.G."/>
            <person name="Eisen M.B."/>
            <person name="Smith D.R."/>
            <person name="Bergman C.M."/>
            <person name="Oliver B."/>
            <person name="Markow T.A."/>
            <person name="Kaufman T.C."/>
            <person name="Kellis M."/>
            <person name="Gelbart W."/>
            <person name="Iyer V.N."/>
            <person name="Pollard D.A."/>
            <person name="Sackton T.B."/>
            <person name="Larracuente A.M."/>
            <person name="Singh N.D."/>
            <person name="Abad J.P."/>
            <person name="Abt D.N."/>
            <person name="Adryan B."/>
            <person name="Aguade M."/>
            <person name="Akashi H."/>
            <person name="Anderson W.W."/>
            <person name="Aquadro C.F."/>
            <person name="Ardell D.H."/>
            <person name="Arguello R."/>
            <person name="Artieri C.G."/>
            <person name="Barbash D.A."/>
            <person name="Barker D."/>
            <person name="Barsanti P."/>
            <person name="Batterham P."/>
            <person name="Batzoglou S."/>
            <person name="Begun D."/>
            <person name="Bhutkar A."/>
            <person name="Blanco E."/>
            <person name="Bosak S.A."/>
            <person name="Bradley R.K."/>
            <person name="Brand A.D."/>
            <person name="Brent M.R."/>
            <person name="Brooks A.N."/>
            <person name="Brown R.H."/>
            <person name="Butlin R.K."/>
            <person name="Caggese C."/>
            <person name="Calvi B.R."/>
            <person name="Bernardo de Carvalho A."/>
            <person name="Caspi A."/>
            <person name="Castrezana S."/>
            <person name="Celniker S.E."/>
            <person name="Chang J.L."/>
            <person name="Chapple C."/>
            <person name="Chatterji S."/>
            <person name="Chinwalla A."/>
            <person name="Civetta A."/>
            <person name="Clifton S.W."/>
            <person name="Comeron J.M."/>
            <person name="Costello J.C."/>
            <person name="Coyne J.A."/>
            <person name="Daub J."/>
            <person name="David R.G."/>
            <person name="Delcher A.L."/>
            <person name="Delehaunty K."/>
            <person name="Do C.B."/>
            <person name="Ebling H."/>
            <person name="Edwards K."/>
            <person name="Eickbush T."/>
            <person name="Evans J.D."/>
            <person name="Filipski A."/>
            <person name="Findeiss S."/>
            <person name="Freyhult E."/>
            <person name="Fulton L."/>
            <person name="Fulton R."/>
            <person name="Garcia A.C."/>
            <person name="Gardiner A."/>
            <person name="Garfield D.A."/>
            <person name="Garvin B.E."/>
            <person name="Gibson G."/>
            <person name="Gilbert D."/>
            <person name="Gnerre S."/>
            <person name="Godfrey J."/>
            <person name="Good R."/>
            <person name="Gotea V."/>
            <person name="Gravely B."/>
            <person name="Greenberg A.J."/>
            <person name="Griffiths-Jones S."/>
            <person name="Gross S."/>
            <person name="Guigo R."/>
            <person name="Gustafson E.A."/>
            <person name="Haerty W."/>
            <person name="Hahn M.W."/>
            <person name="Halligan D.L."/>
            <person name="Halpern A.L."/>
            <person name="Halter G.M."/>
            <person name="Han M.V."/>
            <person name="Heger A."/>
            <person name="Hillier L."/>
            <person name="Hinrichs A.S."/>
            <person name="Holmes I."/>
            <person name="Hoskins R.A."/>
            <person name="Hubisz M.J."/>
            <person name="Hultmark D."/>
            <person name="Huntley M.A."/>
            <person name="Jaffe D.B."/>
            <person name="Jagadeeshan S."/>
            <person name="Jeck W.R."/>
            <person name="Johnson J."/>
            <person name="Jones C.D."/>
            <person name="Jordan W.C."/>
            <person name="Karpen G.H."/>
            <person name="Kataoka E."/>
            <person name="Keightley P.D."/>
            <person name="Kheradpour P."/>
            <person name="Kirkness E.F."/>
            <person name="Koerich L.B."/>
            <person name="Kristiansen K."/>
            <person name="Kudrna D."/>
            <person name="Kulathinal R.J."/>
            <person name="Kumar S."/>
            <person name="Kwok R."/>
            <person name="Lander E."/>
            <person name="Langley C.H."/>
            <person name="Lapoint R."/>
            <person name="Lazzaro B.P."/>
            <person name="Lee S.J."/>
            <person name="Levesque L."/>
            <person name="Li R."/>
            <person name="Lin C.F."/>
            <person name="Lin M.F."/>
            <person name="Lindblad-Toh K."/>
            <person name="Llopart A."/>
            <person name="Long M."/>
            <person name="Low L."/>
            <person name="Lozovsky E."/>
            <person name="Lu J."/>
            <person name="Luo M."/>
            <person name="Machado C.A."/>
            <person name="Makalowski W."/>
            <person name="Marzo M."/>
            <person name="Matsuda M."/>
            <person name="Matzkin L."/>
            <person name="McAllister B."/>
            <person name="McBride C.S."/>
            <person name="McKernan B."/>
            <person name="McKernan K."/>
            <person name="Mendez-Lago M."/>
            <person name="Minx P."/>
            <person name="Mollenhauer M.U."/>
            <person name="Montooth K."/>
            <person name="Mount S.M."/>
            <person name="Mu X."/>
            <person name="Myers E."/>
            <person name="Negre B."/>
            <person name="Newfeld S."/>
            <person name="Nielsen R."/>
            <person name="Noor M.A."/>
            <person name="O'Grady P."/>
            <person name="Pachter L."/>
            <person name="Papaceit M."/>
            <person name="Parisi M.J."/>
            <person name="Parisi M."/>
            <person name="Parts L."/>
            <person name="Pedersen J.S."/>
            <person name="Pesole G."/>
            <person name="Phillippy A.M."/>
            <person name="Ponting C.P."/>
            <person name="Pop M."/>
            <person name="Porcelli D."/>
            <person name="Powell J.R."/>
            <person name="Prohaska S."/>
            <person name="Pruitt K."/>
            <person name="Puig M."/>
            <person name="Quesneville H."/>
            <person name="Ram K.R."/>
            <person name="Rand D."/>
            <person name="Rasmussen M.D."/>
            <person name="Reed L.K."/>
            <person name="Reenan R."/>
            <person name="Reily A."/>
            <person name="Remington K.A."/>
            <person name="Rieger T.T."/>
            <person name="Ritchie M.G."/>
            <person name="Robin C."/>
            <person name="Rogers Y.H."/>
            <person name="Rohde C."/>
            <person name="Rozas J."/>
            <person name="Rubenfield M.J."/>
            <person name="Ruiz A."/>
            <person name="Russo S."/>
            <person name="Salzberg S.L."/>
            <person name="Sanchez-Gracia A."/>
            <person name="Saranga D.J."/>
            <person name="Sato H."/>
            <person name="Schaeffer S.W."/>
            <person name="Schatz M.C."/>
            <person name="Schlenke T."/>
            <person name="Schwartz R."/>
            <person name="Segarra C."/>
            <person name="Singh R.S."/>
            <person name="Sirot L."/>
            <person name="Sirota M."/>
            <person name="Sisneros N.B."/>
            <person name="Smith C.D."/>
            <person name="Smith T.F."/>
            <person name="Spieth J."/>
            <person name="Stage D.E."/>
            <person name="Stark A."/>
            <person name="Stephan W."/>
            <person name="Strausberg R.L."/>
            <person name="Strempel S."/>
            <person name="Sturgill D."/>
            <person name="Sutton G."/>
            <person name="Sutton G.G."/>
            <person name="Tao W."/>
            <person name="Teichmann S."/>
            <person name="Tobari Y.N."/>
            <person name="Tomimura Y."/>
            <person name="Tsolas J.M."/>
            <person name="Valente V.L."/>
            <person name="Venter E."/>
            <person name="Venter J.C."/>
            <person name="Vicario S."/>
            <person name="Vieira F.G."/>
            <person name="Vilella A.J."/>
            <person name="Villasante A."/>
            <person name="Walenz B."/>
            <person name="Wang J."/>
            <person name="Wasserman M."/>
            <person name="Watts T."/>
            <person name="Wilson D."/>
            <person name="Wilson R.K."/>
            <person name="Wing R.A."/>
            <person name="Wolfner M.F."/>
            <person name="Wong A."/>
            <person name="Wong G.K."/>
            <person name="Wu C.I."/>
            <person name="Wu G."/>
            <person name="Yamamoto D."/>
            <person name="Yang H.P."/>
            <person name="Yang S.P."/>
            <person name="Yorke J.A."/>
            <person name="Yoshida K."/>
            <person name="Zdobnov E."/>
            <person name="Zhang P."/>
            <person name="Zhang Y."/>
            <person name="Zimin A.V."/>
            <person name="Baldwin J."/>
            <person name="Abdouelleil A."/>
            <person name="Abdulkadir J."/>
            <person name="Abebe A."/>
            <person name="Abera B."/>
            <person name="Abreu J."/>
            <person name="Acer S.C."/>
            <person name="Aftuck L."/>
            <person name="Alexander A."/>
            <person name="An P."/>
            <person name="Anderson E."/>
            <person name="Anderson S."/>
            <person name="Arachi H."/>
            <person name="Azer M."/>
            <person name="Bachantsang P."/>
            <person name="Barry A."/>
            <person name="Bayul T."/>
            <person name="Berlin A."/>
            <person name="Bessette D."/>
            <person name="Bloom T."/>
            <person name="Blye J."/>
            <person name="Boguslavskiy L."/>
            <person name="Bonnet C."/>
            <person name="Boukhgalter B."/>
            <person name="Bourzgui I."/>
            <person name="Brown A."/>
            <person name="Cahill P."/>
            <person name="Channer S."/>
            <person name="Cheshatsang Y."/>
            <person name="Chuda L."/>
            <person name="Citroen M."/>
            <person name="Collymore A."/>
            <person name="Cooke P."/>
            <person name="Costello M."/>
            <person name="D'Aco K."/>
            <person name="Daza R."/>
            <person name="De Haan G."/>
            <person name="DeGray S."/>
            <person name="DeMaso C."/>
            <person name="Dhargay N."/>
            <person name="Dooley K."/>
            <person name="Dooley E."/>
            <person name="Doricent M."/>
            <person name="Dorje P."/>
            <person name="Dorjee K."/>
            <person name="Dupes A."/>
            <person name="Elong R."/>
            <person name="Falk J."/>
            <person name="Farina A."/>
            <person name="Faro S."/>
            <person name="Ferguson D."/>
            <person name="Fisher S."/>
            <person name="Foley C.D."/>
            <person name="Franke A."/>
            <person name="Friedrich D."/>
            <person name="Gadbois L."/>
            <person name="Gearin G."/>
            <person name="Gearin C.R."/>
            <person name="Giannoukos G."/>
            <person name="Goode T."/>
            <person name="Graham J."/>
            <person name="Grandbois E."/>
            <person name="Grewal S."/>
            <person name="Gyaltsen K."/>
            <person name="Hafez N."/>
            <person name="Hagos B."/>
            <person name="Hall J."/>
            <person name="Henson C."/>
            <person name="Hollinger A."/>
            <person name="Honan T."/>
            <person name="Huard M.D."/>
            <person name="Hughes L."/>
            <person name="Hurhula B."/>
            <person name="Husby M.E."/>
            <person name="Kamat A."/>
            <person name="Kanga B."/>
            <person name="Kashin S."/>
            <person name="Khazanovich D."/>
            <person name="Kisner P."/>
            <person name="Lance K."/>
            <person name="Lara M."/>
            <person name="Lee W."/>
            <person name="Lennon N."/>
            <person name="Letendre F."/>
            <person name="LeVine R."/>
            <person name="Lipovsky A."/>
            <person name="Liu X."/>
            <person name="Liu J."/>
            <person name="Liu S."/>
            <person name="Lokyitsang T."/>
            <person name="Lokyitsang Y."/>
            <person name="Lubonja R."/>
            <person name="Lui A."/>
            <person name="MacDonald P."/>
            <person name="Magnisalis V."/>
            <person name="Maru K."/>
            <person name="Matthews C."/>
            <person name="McCusker W."/>
            <person name="McDonough S."/>
            <person name="Mehta T."/>
            <person name="Meldrim J."/>
            <person name="Meneus L."/>
            <person name="Mihai O."/>
            <person name="Mihalev A."/>
            <person name="Mihova T."/>
            <person name="Mittelman R."/>
            <person name="Mlenga V."/>
            <person name="Montmayeur A."/>
            <person name="Mulrain L."/>
            <person name="Navidi A."/>
            <person name="Naylor J."/>
            <person name="Negash T."/>
            <person name="Nguyen T."/>
            <person name="Nguyen N."/>
            <person name="Nicol R."/>
            <person name="Norbu C."/>
            <person name="Norbu N."/>
            <person name="Novod N."/>
            <person name="O'Neill B."/>
            <person name="Osman S."/>
            <person name="Markiewicz E."/>
            <person name="Oyono O.L."/>
            <person name="Patti C."/>
            <person name="Phunkhang P."/>
            <person name="Pierre F."/>
            <person name="Priest M."/>
            <person name="Raghuraman S."/>
            <person name="Rege F."/>
            <person name="Reyes R."/>
            <person name="Rise C."/>
            <person name="Rogov P."/>
            <person name="Ross K."/>
            <person name="Ryan E."/>
            <person name="Settipalli S."/>
            <person name="Shea T."/>
            <person name="Sherpa N."/>
            <person name="Shi L."/>
            <person name="Shih D."/>
            <person name="Sparrow T."/>
            <person name="Spaulding J."/>
            <person name="Stalker J."/>
            <person name="Stange-Thomann N."/>
            <person name="Stavropoulos S."/>
            <person name="Stone C."/>
            <person name="Strader C."/>
            <person name="Tesfaye S."/>
            <person name="Thomson T."/>
            <person name="Thoulutsang Y."/>
            <person name="Thoulutsang D."/>
            <person name="Topham K."/>
            <person name="Topping I."/>
            <person name="Tsamla T."/>
            <person name="Vassiliev H."/>
            <person name="Vo A."/>
            <person name="Wangchuk T."/>
            <person name="Wangdi T."/>
            <person name="Weiand M."/>
            <person name="Wilkinson J."/>
            <person name="Wilson A."/>
            <person name="Yadav S."/>
            <person name="Young G."/>
            <person name="Yu Q."/>
            <person name="Zembek L."/>
            <person name="Zhong D."/>
            <person name="Zimmer A."/>
            <person name="Zwirko Z."/>
            <person name="Jaffe D.B."/>
            <person name="Alvarez P."/>
            <person name="Brockman W."/>
            <person name="Butler J."/>
            <person name="Chin C."/>
            <person name="Gnerre S."/>
            <person name="Grabherr M."/>
            <person name="Kleber M."/>
            <person name="Mauceli E."/>
            <person name="MacCallum I."/>
        </authorList>
    </citation>
    <scope>NUCLEOTIDE SEQUENCE [LARGE SCALE GENOMIC DNA]</scope>
    <source>
        <strain evidence="3">Tai18E2 / Tucson 14021-0261.01</strain>
    </source>
</reference>
<dbReference type="PhylomeDB" id="B4PED3"/>
<dbReference type="Proteomes" id="UP000002282">
    <property type="component" value="Chromosome 3L"/>
</dbReference>
<feature type="compositionally biased region" description="Basic and acidic residues" evidence="1">
    <location>
        <begin position="83"/>
        <end position="97"/>
    </location>
</feature>
<feature type="region of interest" description="Disordered" evidence="1">
    <location>
        <begin position="300"/>
        <end position="385"/>
    </location>
</feature>
<dbReference type="Gene3D" id="3.30.70.330">
    <property type="match status" value="1"/>
</dbReference>
<evidence type="ECO:0000313" key="2">
    <source>
        <dbReference type="EMBL" id="EDW92971.1"/>
    </source>
</evidence>
<protein>
    <recommendedName>
        <fullName evidence="4">RRM domain-containing protein</fullName>
    </recommendedName>
</protein>